<reference evidence="2 3" key="1">
    <citation type="submission" date="2022-12" db="EMBL/GenBank/DDBJ databases">
        <title>Chromosome-level genome of Tegillarca granosa.</title>
        <authorList>
            <person name="Kim J."/>
        </authorList>
    </citation>
    <scope>NUCLEOTIDE SEQUENCE [LARGE SCALE GENOMIC DNA]</scope>
    <source>
        <strain evidence="2">Teg-2019</strain>
        <tissue evidence="2">Adductor muscle</tissue>
    </source>
</reference>
<dbReference type="Pfam" id="PF24764">
    <property type="entry name" value="rva_4"/>
    <property type="match status" value="1"/>
</dbReference>
<comment type="caution">
    <text evidence="2">The sequence shown here is derived from an EMBL/GenBank/DDBJ whole genome shotgun (WGS) entry which is preliminary data.</text>
</comment>
<dbReference type="InterPro" id="IPR036397">
    <property type="entry name" value="RNaseH_sf"/>
</dbReference>
<organism evidence="2 3">
    <name type="scientific">Tegillarca granosa</name>
    <name type="common">Malaysian cockle</name>
    <name type="synonym">Anadara granosa</name>
    <dbReference type="NCBI Taxonomy" id="220873"/>
    <lineage>
        <taxon>Eukaryota</taxon>
        <taxon>Metazoa</taxon>
        <taxon>Spiralia</taxon>
        <taxon>Lophotrochozoa</taxon>
        <taxon>Mollusca</taxon>
        <taxon>Bivalvia</taxon>
        <taxon>Autobranchia</taxon>
        <taxon>Pteriomorphia</taxon>
        <taxon>Arcoida</taxon>
        <taxon>Arcoidea</taxon>
        <taxon>Arcidae</taxon>
        <taxon>Tegillarca</taxon>
    </lineage>
</organism>
<keyword evidence="3" id="KW-1185">Reference proteome</keyword>
<dbReference type="PROSITE" id="PS50994">
    <property type="entry name" value="INTEGRASE"/>
    <property type="match status" value="1"/>
</dbReference>
<evidence type="ECO:0000313" key="3">
    <source>
        <dbReference type="Proteomes" id="UP001217089"/>
    </source>
</evidence>
<dbReference type="PANTHER" id="PTHR46791:SF13">
    <property type="entry name" value="CLR5 DOMAIN-CONTAINING PROTEIN"/>
    <property type="match status" value="1"/>
</dbReference>
<dbReference type="InterPro" id="IPR001584">
    <property type="entry name" value="Integrase_cat-core"/>
</dbReference>
<dbReference type="InterPro" id="IPR058913">
    <property type="entry name" value="Integrase_dom_put"/>
</dbReference>
<evidence type="ECO:0000313" key="2">
    <source>
        <dbReference type="EMBL" id="KAJ8311887.1"/>
    </source>
</evidence>
<dbReference type="PANTHER" id="PTHR46791">
    <property type="entry name" value="EXPRESSED PROTEIN"/>
    <property type="match status" value="1"/>
</dbReference>
<dbReference type="InterPro" id="IPR012337">
    <property type="entry name" value="RNaseH-like_sf"/>
</dbReference>
<name>A0ABQ9F3C2_TEGGR</name>
<protein>
    <recommendedName>
        <fullName evidence="1">Integrase catalytic domain-containing protein</fullName>
    </recommendedName>
</protein>
<feature type="domain" description="Integrase catalytic" evidence="1">
    <location>
        <begin position="143"/>
        <end position="232"/>
    </location>
</feature>
<sequence length="480" mass="56199">MTVCYSYRREKSKFIKEKPQMNPNEQAATISTYLSFGIPYEEILGLLAQKHDVFISMKTLKRRLASYGLYRRKNFTDIIIVAMFIQEQVQLSGCLHGYRWMYNKCLQNGMVVQRDMVRILLKILDPPGVTLRIRGKLRRRQYTSKGPNYIWHIDSYDKLKPYGICINACIDGYSRFIIWLRVGRSTSNPRVIARHYVEALASLERMPYSLRTDMGTENGHIAEMQSFLRRNGPGSRKAFIYGTSQHNQRIESWWGIFRKECAQFWITFFGKIKNDGHFTGDFIDKNLMRYFFLDIIRNEMNDVVKTWNSHRIRKSERSAVYGRPIVLYHAPLLNDTQDYSLPLNKIELLACADECDFTEGYCDEDIKDLADIIMRENNWRKSTDPYEAATIYLQMRNIIRQNKKYLSYCRKFLETHSLSAFDRLSGKIKDAKTFLVLGFDKNLEAYMGLLIFLKVEALIENSRLCTSAAVLTQVVPTQQL</sequence>
<proteinExistence type="predicted"/>
<dbReference type="Gene3D" id="3.30.420.10">
    <property type="entry name" value="Ribonuclease H-like superfamily/Ribonuclease H"/>
    <property type="match status" value="1"/>
</dbReference>
<dbReference type="SUPFAM" id="SSF53098">
    <property type="entry name" value="Ribonuclease H-like"/>
    <property type="match status" value="1"/>
</dbReference>
<dbReference type="EMBL" id="JARBDR010000457">
    <property type="protein sequence ID" value="KAJ8311887.1"/>
    <property type="molecule type" value="Genomic_DNA"/>
</dbReference>
<dbReference type="Proteomes" id="UP001217089">
    <property type="component" value="Unassembled WGS sequence"/>
</dbReference>
<evidence type="ECO:0000259" key="1">
    <source>
        <dbReference type="PROSITE" id="PS50994"/>
    </source>
</evidence>
<accession>A0ABQ9F3C2</accession>
<gene>
    <name evidence="2" type="ORF">KUTeg_010564</name>
</gene>